<dbReference type="GO" id="GO:0006310">
    <property type="term" value="P:DNA recombination"/>
    <property type="evidence" value="ECO:0007669"/>
    <property type="project" value="UniProtKB-KW"/>
</dbReference>
<dbReference type="InterPro" id="IPR011010">
    <property type="entry name" value="DNA_brk_join_enz"/>
</dbReference>
<dbReference type="Proteomes" id="UP000231553">
    <property type="component" value="Unassembled WGS sequence"/>
</dbReference>
<evidence type="ECO:0000313" key="2">
    <source>
        <dbReference type="EMBL" id="PJE37483.1"/>
    </source>
</evidence>
<dbReference type="AlphaFoldDB" id="A0A2M8J3Y7"/>
<gene>
    <name evidence="2" type="ORF">CVM52_06885</name>
</gene>
<organism evidence="2 3">
    <name type="scientific">Pseudooceanicola lipolyticus</name>
    <dbReference type="NCBI Taxonomy" id="2029104"/>
    <lineage>
        <taxon>Bacteria</taxon>
        <taxon>Pseudomonadati</taxon>
        <taxon>Pseudomonadota</taxon>
        <taxon>Alphaproteobacteria</taxon>
        <taxon>Rhodobacterales</taxon>
        <taxon>Paracoccaceae</taxon>
        <taxon>Pseudooceanicola</taxon>
    </lineage>
</organism>
<dbReference type="InterPro" id="IPR013762">
    <property type="entry name" value="Integrase-like_cat_sf"/>
</dbReference>
<evidence type="ECO:0000256" key="1">
    <source>
        <dbReference type="ARBA" id="ARBA00023172"/>
    </source>
</evidence>
<dbReference type="Gene3D" id="1.10.443.10">
    <property type="entry name" value="Intergrase catalytic core"/>
    <property type="match status" value="1"/>
</dbReference>
<reference evidence="2 3" key="1">
    <citation type="journal article" date="2018" name="Int. J. Syst. Evol. Microbiol.">
        <title>Pseudooceanicola lipolyticus sp. nov., a marine alphaproteobacterium, reclassification of Oceanicola flagellatus as Pseudooceanicola flagellatus comb. nov. and emended description of the genus Pseudooceanicola.</title>
        <authorList>
            <person name="Huang M.-M."/>
            <person name="Guo L.-L."/>
            <person name="Wu Y.-H."/>
            <person name="Lai Q.-L."/>
            <person name="Shao Z.-Z."/>
            <person name="Wang C.-S."/>
            <person name="Wu M."/>
            <person name="Xu X.-W."/>
        </authorList>
    </citation>
    <scope>NUCLEOTIDE SEQUENCE [LARGE SCALE GENOMIC DNA]</scope>
    <source>
        <strain evidence="2 3">157</strain>
    </source>
</reference>
<keyword evidence="3" id="KW-1185">Reference proteome</keyword>
<protein>
    <submittedName>
        <fullName evidence="2">Site-specific integrase</fullName>
    </submittedName>
</protein>
<comment type="caution">
    <text evidence="2">The sequence shown here is derived from an EMBL/GenBank/DDBJ whole genome shotgun (WGS) entry which is preliminary data.</text>
</comment>
<dbReference type="GO" id="GO:0003677">
    <property type="term" value="F:DNA binding"/>
    <property type="evidence" value="ECO:0007669"/>
    <property type="project" value="InterPro"/>
</dbReference>
<proteinExistence type="predicted"/>
<sequence>MKAAREAPTVEIEKMKHDRTLTNAAPPMFPDFLDWAKETGESRDTVYEIEKVAARLDLTEEELDLVPADLGYFEKVIAVSAYGAVSRSKNLDTARKRGNSRVRSALQRFLLARGHDTPDTGARASYDKAIKFIVENEGFVDSGALFTTSTHRPFLLVRARARLALPDLDQAEFDRLWLDATPDGRKSLRKFAQRIVELRRGHNRWPELADLLPRQALVVPAASDRARRILWKSLPADFRADAEEVLRQTLRQPADMKEWAKEQMRLGRSAIEIDAEIAARVGDKKKKLPKNIETALAGYRQATTWLLRESHAPETGFAGLGTLRDAFTTDALEAACAAQIARSAASPTLKDSDESSTLWSRFTNLTTIARHGLRDPEILARIRLVRLFHADYVLSPIEMTADAEAICNRLRKSPHLAAAFVNAPARLGDISTNELAAASTDFAKDRALRLSACAAAYAIQVSRALRPANLFMTRRRATPGCPRNLTWIADREHAEIRFSGGEVKNGETLVVNVLGDDARVLWQWDKVDRPKLMKLRGLDDSPYLFPGAAAPRLRKSALNLPSGCMSVASILELWDLGDRQLGLGLTPHQCRHALATLLLAVNPGAFATVASVLANTEQVAKRHYGKDSGEAAAVAVRAALLERHPDIFSRMQRRT</sequence>
<accession>A0A2M8J3Y7</accession>
<dbReference type="EMBL" id="PGTB01000014">
    <property type="protein sequence ID" value="PJE37483.1"/>
    <property type="molecule type" value="Genomic_DNA"/>
</dbReference>
<dbReference type="GO" id="GO:0015074">
    <property type="term" value="P:DNA integration"/>
    <property type="evidence" value="ECO:0007669"/>
    <property type="project" value="InterPro"/>
</dbReference>
<dbReference type="OrthoDB" id="7731265at2"/>
<name>A0A2M8J3Y7_9RHOB</name>
<evidence type="ECO:0000313" key="3">
    <source>
        <dbReference type="Proteomes" id="UP000231553"/>
    </source>
</evidence>
<dbReference type="SUPFAM" id="SSF56349">
    <property type="entry name" value="DNA breaking-rejoining enzymes"/>
    <property type="match status" value="1"/>
</dbReference>
<keyword evidence="1" id="KW-0233">DNA recombination</keyword>